<protein>
    <submittedName>
        <fullName evidence="1">Uncharacterized protein</fullName>
    </submittedName>
</protein>
<dbReference type="Ensembl" id="ENSCCNT00000003991.1">
    <property type="protein sequence ID" value="ENSCCNP00000003017.1"/>
    <property type="gene ID" value="ENSCCNG00000003270.1"/>
</dbReference>
<dbReference type="AlphaFoldDB" id="A0A8C0W0A8"/>
<organism evidence="1">
    <name type="scientific">Castor canadensis</name>
    <name type="common">American beaver</name>
    <dbReference type="NCBI Taxonomy" id="51338"/>
    <lineage>
        <taxon>Eukaryota</taxon>
        <taxon>Metazoa</taxon>
        <taxon>Chordata</taxon>
        <taxon>Craniata</taxon>
        <taxon>Vertebrata</taxon>
        <taxon>Euteleostomi</taxon>
        <taxon>Mammalia</taxon>
        <taxon>Eutheria</taxon>
        <taxon>Euarchontoglires</taxon>
        <taxon>Glires</taxon>
        <taxon>Rodentia</taxon>
        <taxon>Castorimorpha</taxon>
        <taxon>Castoridae</taxon>
        <taxon>Castor</taxon>
    </lineage>
</organism>
<evidence type="ECO:0000313" key="1">
    <source>
        <dbReference type="Ensembl" id="ENSCCNP00000003017.1"/>
    </source>
</evidence>
<proteinExistence type="predicted"/>
<sequence>FHTNPRIFICTCKQVSADWSLEALLYNWDMKYVNIPLESFDADKEDMAESALPGRHTFEMMVIDFDSLF</sequence>
<name>A0A8C0W0A8_CASCN</name>
<accession>A0A8C0W0A8</accession>
<reference evidence="1" key="1">
    <citation type="submission" date="2023-09" db="UniProtKB">
        <authorList>
            <consortium name="Ensembl"/>
        </authorList>
    </citation>
    <scope>IDENTIFICATION</scope>
</reference>